<evidence type="ECO:0000256" key="6">
    <source>
        <dbReference type="ARBA" id="ARBA00022692"/>
    </source>
</evidence>
<dbReference type="InterPro" id="IPR002403">
    <property type="entry name" value="Cyt_P450_E_grp-IV"/>
</dbReference>
<comment type="pathway">
    <text evidence="3">Secondary metabolite biosynthesis.</text>
</comment>
<comment type="subcellular location">
    <subcellularLocation>
        <location evidence="2">Membrane</location>
    </subcellularLocation>
</comment>
<accession>A0A0D9P4N7</accession>
<proteinExistence type="inferred from homology"/>
<evidence type="ECO:0000256" key="11">
    <source>
        <dbReference type="ARBA" id="ARBA00023033"/>
    </source>
</evidence>
<evidence type="ECO:0008006" key="16">
    <source>
        <dbReference type="Google" id="ProtNLM"/>
    </source>
</evidence>
<evidence type="ECO:0000256" key="2">
    <source>
        <dbReference type="ARBA" id="ARBA00004370"/>
    </source>
</evidence>
<keyword evidence="7 13" id="KW-0479">Metal-binding</keyword>
<organism evidence="14 15">
    <name type="scientific">Metarhizium anisopliae BRIP 53293</name>
    <dbReference type="NCBI Taxonomy" id="1291518"/>
    <lineage>
        <taxon>Eukaryota</taxon>
        <taxon>Fungi</taxon>
        <taxon>Dikarya</taxon>
        <taxon>Ascomycota</taxon>
        <taxon>Pezizomycotina</taxon>
        <taxon>Sordariomycetes</taxon>
        <taxon>Hypocreomycetidae</taxon>
        <taxon>Hypocreales</taxon>
        <taxon>Clavicipitaceae</taxon>
        <taxon>Metarhizium</taxon>
    </lineage>
</organism>
<evidence type="ECO:0000256" key="13">
    <source>
        <dbReference type="PIRSR" id="PIRSR602403-1"/>
    </source>
</evidence>
<keyword evidence="15" id="KW-1185">Reference proteome</keyword>
<keyword evidence="9" id="KW-0560">Oxidoreductase</keyword>
<dbReference type="PANTHER" id="PTHR46206:SF5">
    <property type="entry name" value="P450, PUTATIVE (EUROFUNG)-RELATED"/>
    <property type="match status" value="1"/>
</dbReference>
<dbReference type="Pfam" id="PF00067">
    <property type="entry name" value="p450"/>
    <property type="match status" value="1"/>
</dbReference>
<evidence type="ECO:0000256" key="4">
    <source>
        <dbReference type="ARBA" id="ARBA00010617"/>
    </source>
</evidence>
<evidence type="ECO:0000256" key="3">
    <source>
        <dbReference type="ARBA" id="ARBA00005179"/>
    </source>
</evidence>
<gene>
    <name evidence="14" type="ORF">H634G_04034</name>
</gene>
<evidence type="ECO:0000256" key="1">
    <source>
        <dbReference type="ARBA" id="ARBA00001971"/>
    </source>
</evidence>
<evidence type="ECO:0000313" key="14">
    <source>
        <dbReference type="EMBL" id="KJK79795.1"/>
    </source>
</evidence>
<dbReference type="Proteomes" id="UP000054544">
    <property type="component" value="Unassembled WGS sequence"/>
</dbReference>
<dbReference type="GO" id="GO:0016705">
    <property type="term" value="F:oxidoreductase activity, acting on paired donors, with incorporation or reduction of molecular oxygen"/>
    <property type="evidence" value="ECO:0007669"/>
    <property type="project" value="InterPro"/>
</dbReference>
<dbReference type="InterPro" id="IPR036396">
    <property type="entry name" value="Cyt_P450_sf"/>
</dbReference>
<evidence type="ECO:0000256" key="12">
    <source>
        <dbReference type="ARBA" id="ARBA00023136"/>
    </source>
</evidence>
<evidence type="ECO:0000256" key="10">
    <source>
        <dbReference type="ARBA" id="ARBA00023004"/>
    </source>
</evidence>
<sequence>MTVMMEAIAESHMAIQRQDTVSIIIFLLVLCAIKHAINQWYGHPSVGRSRLWTLLLWQTPTRLCLDKWATKGYQMYHRGNREKPFYMKIYGLSMLVMPPKYLDALKSANHHTLSFAQSLSDSLNMEASLGDLGTNSTMEIEVVAKGLNPRLAKLVPELADENRFALDTELGILPEWTAKNAFHLSAMLVHRVTNRVLVGKELARNEPYIAKCMAFSQSVFINGVRWNFLPLGPFRKLVYRIGTRKHRRDLDNAAADLLPMIKNRMADRDNQTGDCKRYEDAIQWNLDLPAPEAREATPERHAHRVLHLTFAAAGTVAVLLTHLIYQILMYPEYLEPLRQEIKEALDAENGEWTDLTLTRLRLFDSFVRETLRVHPPSVFTAARTVLQKPYTFSDGFCLPKGAQIAFPTLPIHMDPENYDKATEFDGYRFLRLSKVPGEQEGKWGASRIDKTYLPYGFGRQACPGRFYGVRKVKLIFGTMLHEYDIRWKNGQVRKDRPPNIVVEGQIFANNTVEVEFRTRRLI</sequence>
<comment type="cofactor">
    <cofactor evidence="1 13">
        <name>heme</name>
        <dbReference type="ChEBI" id="CHEBI:30413"/>
    </cofactor>
</comment>
<dbReference type="PANTHER" id="PTHR46206">
    <property type="entry name" value="CYTOCHROME P450"/>
    <property type="match status" value="1"/>
</dbReference>
<evidence type="ECO:0000256" key="8">
    <source>
        <dbReference type="ARBA" id="ARBA00022989"/>
    </source>
</evidence>
<dbReference type="EMBL" id="KE384729">
    <property type="protein sequence ID" value="KJK79795.1"/>
    <property type="molecule type" value="Genomic_DNA"/>
</dbReference>
<dbReference type="GO" id="GO:0004497">
    <property type="term" value="F:monooxygenase activity"/>
    <property type="evidence" value="ECO:0007669"/>
    <property type="project" value="UniProtKB-KW"/>
</dbReference>
<keyword evidence="10 13" id="KW-0408">Iron</keyword>
<dbReference type="GO" id="GO:0020037">
    <property type="term" value="F:heme binding"/>
    <property type="evidence" value="ECO:0007669"/>
    <property type="project" value="InterPro"/>
</dbReference>
<dbReference type="Gene3D" id="1.10.630.10">
    <property type="entry name" value="Cytochrome P450"/>
    <property type="match status" value="1"/>
</dbReference>
<dbReference type="GO" id="GO:0016020">
    <property type="term" value="C:membrane"/>
    <property type="evidence" value="ECO:0007669"/>
    <property type="project" value="UniProtKB-SubCell"/>
</dbReference>
<reference evidence="15" key="1">
    <citation type="journal article" date="2014" name="BMC Genomics">
        <title>The genome sequence of the biocontrol fungus Metarhizium anisopliae and comparative genomics of Metarhizium species.</title>
        <authorList>
            <person name="Pattemore J.A."/>
            <person name="Hane J.K."/>
            <person name="Williams A.H."/>
            <person name="Wilson B.A."/>
            <person name="Stodart B.J."/>
            <person name="Ash G.J."/>
        </authorList>
    </citation>
    <scope>NUCLEOTIDE SEQUENCE [LARGE SCALE GENOMIC DNA]</scope>
    <source>
        <strain evidence="15">BRIP 53293</strain>
    </source>
</reference>
<dbReference type="STRING" id="1291518.A0A0D9P4N7"/>
<dbReference type="CDD" id="cd11041">
    <property type="entry name" value="CYP503A1-like"/>
    <property type="match status" value="1"/>
</dbReference>
<evidence type="ECO:0000313" key="15">
    <source>
        <dbReference type="Proteomes" id="UP000054544"/>
    </source>
</evidence>
<protein>
    <recommendedName>
        <fullName evidence="16">Cytochrome P450</fullName>
    </recommendedName>
</protein>
<keyword evidence="6" id="KW-0812">Transmembrane</keyword>
<dbReference type="PRINTS" id="PR00465">
    <property type="entry name" value="EP450IV"/>
</dbReference>
<keyword evidence="5 13" id="KW-0349">Heme</keyword>
<dbReference type="SUPFAM" id="SSF48264">
    <property type="entry name" value="Cytochrome P450"/>
    <property type="match status" value="1"/>
</dbReference>
<feature type="binding site" description="axial binding residue" evidence="13">
    <location>
        <position position="462"/>
    </location>
    <ligand>
        <name>heme</name>
        <dbReference type="ChEBI" id="CHEBI:30413"/>
    </ligand>
    <ligandPart>
        <name>Fe</name>
        <dbReference type="ChEBI" id="CHEBI:18248"/>
    </ligandPart>
</feature>
<keyword evidence="12" id="KW-0472">Membrane</keyword>
<keyword evidence="8" id="KW-1133">Transmembrane helix</keyword>
<keyword evidence="11" id="KW-0503">Monooxygenase</keyword>
<dbReference type="GO" id="GO:0005506">
    <property type="term" value="F:iron ion binding"/>
    <property type="evidence" value="ECO:0007669"/>
    <property type="project" value="InterPro"/>
</dbReference>
<evidence type="ECO:0000256" key="5">
    <source>
        <dbReference type="ARBA" id="ARBA00022617"/>
    </source>
</evidence>
<name>A0A0D9P4N7_METAN</name>
<dbReference type="AlphaFoldDB" id="A0A0D9P4N7"/>
<evidence type="ECO:0000256" key="7">
    <source>
        <dbReference type="ARBA" id="ARBA00022723"/>
    </source>
</evidence>
<evidence type="ECO:0000256" key="9">
    <source>
        <dbReference type="ARBA" id="ARBA00023002"/>
    </source>
</evidence>
<comment type="similarity">
    <text evidence="4">Belongs to the cytochrome P450 family.</text>
</comment>
<dbReference type="InterPro" id="IPR001128">
    <property type="entry name" value="Cyt_P450"/>
</dbReference>